<dbReference type="EMBL" id="LC333428">
    <property type="protein sequence ID" value="BBB06496.1"/>
    <property type="molecule type" value="Genomic_DNA"/>
</dbReference>
<dbReference type="GeneID" id="41701463"/>
<feature type="compositionally biased region" description="Acidic residues" evidence="1">
    <location>
        <begin position="453"/>
        <end position="464"/>
    </location>
</feature>
<organism evidence="2">
    <name type="scientific">Rhinolophus gammaherpesvirus 1</name>
    <dbReference type="NCBI Taxonomy" id="2054179"/>
    <lineage>
        <taxon>Viruses</taxon>
        <taxon>Duplodnaviria</taxon>
        <taxon>Heunggongvirae</taxon>
        <taxon>Peploviricota</taxon>
        <taxon>Herviviricetes</taxon>
        <taxon>Herpesvirales</taxon>
        <taxon>Orthoherpesviridae</taxon>
        <taxon>Gammaherpesvirinae</taxon>
        <taxon>Percavirus</taxon>
        <taxon>Percavirus rhinolophidgamma1</taxon>
    </lineage>
</organism>
<dbReference type="Pfam" id="PF05734">
    <property type="entry name" value="DUF832"/>
    <property type="match status" value="1"/>
</dbReference>
<gene>
    <name evidence="2" type="primary">ORF50</name>
</gene>
<reference evidence="2" key="1">
    <citation type="submission" date="2017-11" db="EMBL/GenBank/DDBJ databases">
        <title>Complete genome of Rhinolophus gammaherpesvirus-1.</title>
        <authorList>
            <person name="Maeda K."/>
            <person name="Noguchi K."/>
        </authorList>
    </citation>
    <scope>NUCLEOTIDE SEQUENCE [LARGE SCALE GENOMIC DNA]</scope>
    <source>
        <strain evidence="2">BV1</strain>
    </source>
</reference>
<evidence type="ECO:0000256" key="1">
    <source>
        <dbReference type="SAM" id="MobiDB-lite"/>
    </source>
</evidence>
<dbReference type="Proteomes" id="UP000289908">
    <property type="component" value="Segment"/>
</dbReference>
<evidence type="ECO:0008006" key="4">
    <source>
        <dbReference type="Google" id="ProtNLM"/>
    </source>
</evidence>
<proteinExistence type="predicted"/>
<evidence type="ECO:0000313" key="3">
    <source>
        <dbReference type="Proteomes" id="UP000289908"/>
    </source>
</evidence>
<evidence type="ECO:0000313" key="2">
    <source>
        <dbReference type="EMBL" id="BBB06496.1"/>
    </source>
</evidence>
<dbReference type="OrthoDB" id="12285at10239"/>
<name>A0A2Z5U6C8_9GAMA</name>
<protein>
    <recommendedName>
        <fullName evidence="4">Tegument protein G48</fullName>
    </recommendedName>
</protein>
<keyword evidence="3" id="KW-1185">Reference proteome</keyword>
<accession>A0A2Z5U6C8</accession>
<dbReference type="InterPro" id="IPR008550">
    <property type="entry name" value="Herpesvirus_BRRF2-like"/>
</dbReference>
<feature type="region of interest" description="Disordered" evidence="1">
    <location>
        <begin position="434"/>
        <end position="510"/>
    </location>
</feature>
<dbReference type="KEGG" id="vg:41701463"/>
<sequence>MASSRVQIPIPGVSSKNYKEWQSHMDNFVIHQRPTVALRNIQRMFGGDDHPGMLASLAILNSSFGGSEKFKHKLSVVEVVKHSEKTCKTIYRHLKDHKYETDVETIFIDCKERLCLVYENTCGCVDCLNLIKGLQRATAFMRPPKLHPHHKHSRAAMFLTWTYNQVVLNLNLVILEEEVAAMYISSSDFFDFEEEVKTELSLLTSCLNFCWLYFMVKRYVEMELNMIQEQMIKTCHALGIPPVTSLSQAKQVLEKIPLPTPRDQHHLYELERHLLGYDPLQQIHIELSKPYHLTPQSSSRISNLMGRKRLSPAQKANLFRKLGLMRSVSQTDEVSQKFGHMKLESNPGMETVKHEKRKQNVSTFSPSHPVSESLAIVVSEGQFVSGNDGTDPDDSGNLEEIELLLSDEEDIQLEISDEEDDDEDEDYEVQEDFEQFEELDDDKKLGVASGGIETEDYSSEEEDGAPFYDLDRFQDMLYEESSKDEDSDEPKTKKKPKSSFKDSGYFREDV</sequence>
<dbReference type="RefSeq" id="YP_009551857.1">
    <property type="nucleotide sequence ID" value="NC_040539.1"/>
</dbReference>